<name>A0A8X6RW32_TRICX</name>
<organism evidence="1 2">
    <name type="scientific">Trichonephila clavipes</name>
    <name type="common">Golden silk orbweaver</name>
    <name type="synonym">Nephila clavipes</name>
    <dbReference type="NCBI Taxonomy" id="2585209"/>
    <lineage>
        <taxon>Eukaryota</taxon>
        <taxon>Metazoa</taxon>
        <taxon>Ecdysozoa</taxon>
        <taxon>Arthropoda</taxon>
        <taxon>Chelicerata</taxon>
        <taxon>Arachnida</taxon>
        <taxon>Araneae</taxon>
        <taxon>Araneomorphae</taxon>
        <taxon>Entelegynae</taxon>
        <taxon>Araneoidea</taxon>
        <taxon>Nephilidae</taxon>
        <taxon>Trichonephila</taxon>
    </lineage>
</organism>
<reference evidence="1" key="1">
    <citation type="submission" date="2020-08" db="EMBL/GenBank/DDBJ databases">
        <title>Multicomponent nature underlies the extraordinary mechanical properties of spider dragline silk.</title>
        <authorList>
            <person name="Kono N."/>
            <person name="Nakamura H."/>
            <person name="Mori M."/>
            <person name="Yoshida Y."/>
            <person name="Ohtoshi R."/>
            <person name="Malay A.D."/>
            <person name="Moran D.A.P."/>
            <person name="Tomita M."/>
            <person name="Numata K."/>
            <person name="Arakawa K."/>
        </authorList>
    </citation>
    <scope>NUCLEOTIDE SEQUENCE</scope>
</reference>
<keyword evidence="2" id="KW-1185">Reference proteome</keyword>
<gene>
    <name evidence="1" type="primary">NCL1_09697</name>
    <name evidence="1" type="ORF">TNCV_258961</name>
</gene>
<evidence type="ECO:0000313" key="1">
    <source>
        <dbReference type="EMBL" id="GFX99859.1"/>
    </source>
</evidence>
<dbReference type="AlphaFoldDB" id="A0A8X6RW32"/>
<sequence>MGTVRGLPLPPTSRENLRLDCYLEYPPATKALYIYKYPCLLRDSNPGPSAQQSTSRTTIPDGWLKLTVVTVAEDASVKTHGFKSQFHYRLVPLND</sequence>
<protein>
    <submittedName>
        <fullName evidence="1">Uncharacterized protein</fullName>
    </submittedName>
</protein>
<proteinExistence type="predicted"/>
<evidence type="ECO:0000313" key="2">
    <source>
        <dbReference type="Proteomes" id="UP000887159"/>
    </source>
</evidence>
<dbReference type="EMBL" id="BMAU01021215">
    <property type="protein sequence ID" value="GFX99859.1"/>
    <property type="molecule type" value="Genomic_DNA"/>
</dbReference>
<accession>A0A8X6RW32</accession>
<comment type="caution">
    <text evidence="1">The sequence shown here is derived from an EMBL/GenBank/DDBJ whole genome shotgun (WGS) entry which is preliminary data.</text>
</comment>
<dbReference type="Proteomes" id="UP000887159">
    <property type="component" value="Unassembled WGS sequence"/>
</dbReference>